<feature type="region of interest" description="Disordered" evidence="4">
    <location>
        <begin position="838"/>
        <end position="858"/>
    </location>
</feature>
<accession>A0A9E8AD47</accession>
<reference evidence="5" key="1">
    <citation type="submission" date="2022-05" db="EMBL/GenBank/DDBJ databases">
        <authorList>
            <person name="Cao W."/>
            <person name="Jia N."/>
            <person name="Lam T.T.-Y."/>
            <person name="Ni X."/>
            <person name="Liu J."/>
        </authorList>
    </citation>
    <scope>NUCLEOTIDE SEQUENCE</scope>
    <source>
        <strain evidence="5">TIGMIC 15</strain>
    </source>
</reference>
<name>A0A9E8AD47_9VIRU</name>
<evidence type="ECO:0000256" key="3">
    <source>
        <dbReference type="ARBA" id="ARBA00022695"/>
    </source>
</evidence>
<keyword evidence="2" id="KW-0808">Transferase</keyword>
<protein>
    <submittedName>
        <fullName evidence="5">RNA-dependent RNA polymerase</fullName>
    </submittedName>
</protein>
<evidence type="ECO:0000256" key="4">
    <source>
        <dbReference type="SAM" id="MobiDB-lite"/>
    </source>
</evidence>
<proteinExistence type="predicted"/>
<evidence type="ECO:0000256" key="1">
    <source>
        <dbReference type="ARBA" id="ARBA00022484"/>
    </source>
</evidence>
<dbReference type="InterPro" id="IPR043502">
    <property type="entry name" value="DNA/RNA_pol_sf"/>
</dbReference>
<evidence type="ECO:0000313" key="5">
    <source>
        <dbReference type="EMBL" id="UYL95375.1"/>
    </source>
</evidence>
<organism evidence="5">
    <name type="scientific">Huaian Narna tick virus 1</name>
    <dbReference type="NCBI Taxonomy" id="2972229"/>
    <lineage>
        <taxon>Viruses</taxon>
        <taxon>Riboviria</taxon>
        <taxon>Orthornavirae</taxon>
        <taxon>Lenarviricota</taxon>
        <taxon>Amabiliviricetes</taxon>
        <taxon>Wolframvirales</taxon>
        <taxon>Narnaviridae</taxon>
    </lineage>
</organism>
<keyword evidence="3" id="KW-0548">Nucleotidyltransferase</keyword>
<dbReference type="GO" id="GO:0003968">
    <property type="term" value="F:RNA-directed RNA polymerase activity"/>
    <property type="evidence" value="ECO:0007669"/>
    <property type="project" value="UniProtKB-KW"/>
</dbReference>
<keyword evidence="1 5" id="KW-0696">RNA-directed RNA polymerase</keyword>
<evidence type="ECO:0000256" key="2">
    <source>
        <dbReference type="ARBA" id="ARBA00022679"/>
    </source>
</evidence>
<dbReference type="EMBL" id="ON746427">
    <property type="protein sequence ID" value="UYL95375.1"/>
    <property type="molecule type" value="Genomic_RNA"/>
</dbReference>
<dbReference type="SUPFAM" id="SSF56672">
    <property type="entry name" value="DNA/RNA polymerases"/>
    <property type="match status" value="1"/>
</dbReference>
<sequence>MVPFVQLVQTIQMRPRKKYSGKAFPGARVRPSVLPVPPGPYPTFLLGSLRDVLGDTIASRRPYHLVGKEIESGSPGFTLADFEFPLLVELDRIEKYFPTKRQSSCLRVLKNLCDVLGNSSLDSFQGTLSRGFVKKMHELTSEESIQWLVKESSLARQRWVESGGRHEYAQISYVKRALPVATAQQGATALAEHQERLLSVFTSKENDLLELESEVIRFCRRHYRRDKGILSSGIPNLSSCSDLPLREGGFRNYVSSLPEHPRAREFCSRVGRFEDLPVQDQTSLVRDTSLQLTAFEVAYGLRPGFLPSKVHVLLERGLKTRVITKSSFSLLLLGHGPRRKLLRGLRKNPAFSVPLQEGVDKRLSDYFSGACCEVVLSTDLTAATDLFPSDMVAAYFNGIKLSGLFSEFELYQMWSCLRPQLIEFSDGETRLSTRGILMGLPMTWVSLSIIHYCWWQMALRRICHQRRLALRTGRQYNRFLICGDDAIFVGWREVAEEYNRILSSFGAQVSAGKHFLSCTKPYRGNFIERLYEFHVEDGLVTSVTRDPSIPLRGLSQPSSCGTLQTFLGRKSCLKVPESLAMLMVCSSIWTSHPNGVQRLLNFVERNSSLRRYARSLGFKDGAPLHLGGSGLPSMKVSRKVEATAGLIQTLPKPDRLKLPSMIRGITDPLWNLSVTLSDCDFEGFLGDATFIIGGDYPPAEPGVFFFEQEEDPLGAFFYRSIPCGATAFKEQAQVSTFEDLTLSIGSPPGGHWVKSLSPKLFSEKLREFFSSIRKVGSAIAAGTYQFRDDSIAVRLTKSGLVRLFPKWFGPNCASEARLRKEVYSSFLGSIAHGHYRLPQGGGDSEAGTPVTQLRVELP</sequence>